<evidence type="ECO:0000256" key="1">
    <source>
        <dbReference type="ARBA" id="ARBA00023015"/>
    </source>
</evidence>
<dbReference type="Gene3D" id="1.10.10.10">
    <property type="entry name" value="Winged helix-like DNA-binding domain superfamily/Winged helix DNA-binding domain"/>
    <property type="match status" value="1"/>
</dbReference>
<dbReference type="EMBL" id="CP002117">
    <property type="protein sequence ID" value="ADN35906.1"/>
    <property type="molecule type" value="Genomic_DNA"/>
</dbReference>
<dbReference type="SMART" id="SM00418">
    <property type="entry name" value="HTH_ARSR"/>
    <property type="match status" value="1"/>
</dbReference>
<dbReference type="SUPFAM" id="SSF46785">
    <property type="entry name" value="Winged helix' DNA-binding domain"/>
    <property type="match status" value="1"/>
</dbReference>
<evidence type="ECO:0000313" key="7">
    <source>
        <dbReference type="Proteomes" id="UP000006565"/>
    </source>
</evidence>
<dbReference type="InterPro" id="IPR001845">
    <property type="entry name" value="HTH_ArsR_DNA-bd_dom"/>
</dbReference>
<keyword evidence="4" id="KW-0472">Membrane</keyword>
<dbReference type="Pfam" id="PF01022">
    <property type="entry name" value="HTH_5"/>
    <property type="match status" value="1"/>
</dbReference>
<dbReference type="Proteomes" id="UP000006565">
    <property type="component" value="Chromosome"/>
</dbReference>
<dbReference type="eggNOG" id="arCOG01683">
    <property type="taxonomic scope" value="Archaea"/>
</dbReference>
<dbReference type="STRING" id="679926.Mpet_1140"/>
<dbReference type="PANTHER" id="PTHR33154:SF38">
    <property type="entry name" value="HTH ARSR-TYPE DOMAIN-CONTAINING PROTEIN"/>
    <property type="match status" value="1"/>
</dbReference>
<evidence type="ECO:0000256" key="3">
    <source>
        <dbReference type="ARBA" id="ARBA00023163"/>
    </source>
</evidence>
<dbReference type="InterPro" id="IPR051081">
    <property type="entry name" value="HTH_MetalResp_TranReg"/>
</dbReference>
<dbReference type="GO" id="GO:0003677">
    <property type="term" value="F:DNA binding"/>
    <property type="evidence" value="ECO:0007669"/>
    <property type="project" value="UniProtKB-KW"/>
</dbReference>
<sequence>MGKKNFILNKDVFEILACDTRIDILKSLSSRRKTNSEISKELSLQTPTIYRHLEKLEGAGLIKSVDSNNKWVYYELTPIGNALINPEKENNFSILLSSFLTYITTFAIVYTYYTMPKLTSAPLFPHLLGDPFLILFFAGITATVLQTLIIINFYLKRRN</sequence>
<proteinExistence type="predicted"/>
<evidence type="ECO:0000256" key="2">
    <source>
        <dbReference type="ARBA" id="ARBA00023125"/>
    </source>
</evidence>
<keyword evidence="7" id="KW-1185">Reference proteome</keyword>
<keyword evidence="3" id="KW-0804">Transcription</keyword>
<protein>
    <submittedName>
        <fullName evidence="6">Transcriptional regulator, ArsR family</fullName>
    </submittedName>
</protein>
<dbReference type="PANTHER" id="PTHR33154">
    <property type="entry name" value="TRANSCRIPTIONAL REGULATOR, ARSR FAMILY"/>
    <property type="match status" value="1"/>
</dbReference>
<feature type="domain" description="HTH arsR-type" evidence="5">
    <location>
        <begin position="11"/>
        <end position="88"/>
    </location>
</feature>
<dbReference type="InterPro" id="IPR036390">
    <property type="entry name" value="WH_DNA-bd_sf"/>
</dbReference>
<dbReference type="InterPro" id="IPR011991">
    <property type="entry name" value="ArsR-like_HTH"/>
</dbReference>
<keyword evidence="2" id="KW-0238">DNA-binding</keyword>
<keyword evidence="1" id="KW-0805">Transcription regulation</keyword>
<dbReference type="AlphaFoldDB" id="E1RD06"/>
<organism evidence="6 7">
    <name type="scientific">Methanolacinia petrolearia (strain DSM 11571 / OCM 486 / SEBR 4847)</name>
    <name type="common">Methanoplanus petrolearius</name>
    <dbReference type="NCBI Taxonomy" id="679926"/>
    <lineage>
        <taxon>Archaea</taxon>
        <taxon>Methanobacteriati</taxon>
        <taxon>Methanobacteriota</taxon>
        <taxon>Stenosarchaea group</taxon>
        <taxon>Methanomicrobia</taxon>
        <taxon>Methanomicrobiales</taxon>
        <taxon>Methanomicrobiaceae</taxon>
        <taxon>Methanolacinia</taxon>
    </lineage>
</organism>
<evidence type="ECO:0000256" key="4">
    <source>
        <dbReference type="SAM" id="Phobius"/>
    </source>
</evidence>
<gene>
    <name evidence="6" type="ordered locus">Mpet_1140</name>
</gene>
<evidence type="ECO:0000313" key="6">
    <source>
        <dbReference type="EMBL" id="ADN35906.1"/>
    </source>
</evidence>
<feature type="transmembrane region" description="Helical" evidence="4">
    <location>
        <begin position="92"/>
        <end position="113"/>
    </location>
</feature>
<dbReference type="HOGENOM" id="CLU_127461_0_0_2"/>
<name>E1RD06_METP4</name>
<dbReference type="InterPro" id="IPR036388">
    <property type="entry name" value="WH-like_DNA-bd_sf"/>
</dbReference>
<keyword evidence="4" id="KW-0812">Transmembrane</keyword>
<accession>E1RD06</accession>
<feature type="transmembrane region" description="Helical" evidence="4">
    <location>
        <begin position="133"/>
        <end position="155"/>
    </location>
</feature>
<reference evidence="6 7" key="1">
    <citation type="journal article" date="2010" name="Stand. Genomic Sci.">
        <title>Complete genome sequence of Methanoplanus petrolearius type strain (SEBR 4847).</title>
        <authorList>
            <person name="Brambilla E."/>
            <person name="Djao O.D."/>
            <person name="Daligault H."/>
            <person name="Lapidus A."/>
            <person name="Lucas S."/>
            <person name="Hammon N."/>
            <person name="Nolan M."/>
            <person name="Tice H."/>
            <person name="Cheng J.F."/>
            <person name="Han C."/>
            <person name="Tapia R."/>
            <person name="Goodwin L."/>
            <person name="Pitluck S."/>
            <person name="Liolios K."/>
            <person name="Ivanova N."/>
            <person name="Mavromatis K."/>
            <person name="Mikhailova N."/>
            <person name="Pati A."/>
            <person name="Chen A."/>
            <person name="Palaniappan K."/>
            <person name="Land M."/>
            <person name="Hauser L."/>
            <person name="Chang Y.J."/>
            <person name="Jeffries C.D."/>
            <person name="Rohde M."/>
            <person name="Spring S."/>
            <person name="Sikorski J."/>
            <person name="Goker M."/>
            <person name="Woyke T."/>
            <person name="Bristow J."/>
            <person name="Eisen J.A."/>
            <person name="Markowitz V."/>
            <person name="Hugenholtz P."/>
            <person name="Kyrpides N.C."/>
            <person name="Klenk H.P."/>
        </authorList>
    </citation>
    <scope>NUCLEOTIDE SEQUENCE [LARGE SCALE GENOMIC DNA]</scope>
    <source>
        <strain evidence="7">DSM 11571 / OCM 486 / SEBR 4847</strain>
    </source>
</reference>
<dbReference type="KEGG" id="mpi:Mpet_1140"/>
<evidence type="ECO:0000259" key="5">
    <source>
        <dbReference type="SMART" id="SM00418"/>
    </source>
</evidence>
<dbReference type="CDD" id="cd00090">
    <property type="entry name" value="HTH_ARSR"/>
    <property type="match status" value="1"/>
</dbReference>
<dbReference type="GO" id="GO:0003700">
    <property type="term" value="F:DNA-binding transcription factor activity"/>
    <property type="evidence" value="ECO:0007669"/>
    <property type="project" value="InterPro"/>
</dbReference>
<keyword evidence="4" id="KW-1133">Transmembrane helix</keyword>